<evidence type="ECO:0008006" key="4">
    <source>
        <dbReference type="Google" id="ProtNLM"/>
    </source>
</evidence>
<dbReference type="Gene3D" id="2.60.120.460">
    <property type="entry name" value="YjbQ-like"/>
    <property type="match status" value="1"/>
</dbReference>
<protein>
    <recommendedName>
        <fullName evidence="4">YjbQ family protein</fullName>
    </recommendedName>
</protein>
<dbReference type="PANTHER" id="PTHR30615:SF8">
    <property type="entry name" value="UPF0047 PROTEIN C4A8.02C"/>
    <property type="match status" value="1"/>
</dbReference>
<comment type="similarity">
    <text evidence="1">Belongs to the UPF0047 family.</text>
</comment>
<proteinExistence type="inferred from homology"/>
<sequence>MIYTIKSSKRIEFIDITDLVFQSLRESRVSHGVVNVFVPHTTAGVTINENSDPSVVEDIISWLARLVPTSEEFKHLEGNSDAHIKATLVGSSVNIPFSDSELNLGVWQAVYFCEFDGPRKRNVVVSVIG</sequence>
<dbReference type="PANTHER" id="PTHR30615">
    <property type="entry name" value="UNCHARACTERIZED PROTEIN YJBQ-RELATED"/>
    <property type="match status" value="1"/>
</dbReference>
<dbReference type="KEGG" id="minf:MESINF_1769"/>
<dbReference type="EMBL" id="LS974202">
    <property type="protein sequence ID" value="SSC13213.1"/>
    <property type="molecule type" value="Genomic_DNA"/>
</dbReference>
<dbReference type="SUPFAM" id="SSF111038">
    <property type="entry name" value="YjbQ-like"/>
    <property type="match status" value="1"/>
</dbReference>
<dbReference type="InterPro" id="IPR035917">
    <property type="entry name" value="YjbQ-like_sf"/>
</dbReference>
<name>A0A7Z7LFL9_9BACT</name>
<dbReference type="InterPro" id="IPR001602">
    <property type="entry name" value="UPF0047_YjbQ-like"/>
</dbReference>
<reference evidence="2 3" key="1">
    <citation type="submission" date="2017-01" db="EMBL/GenBank/DDBJ databases">
        <authorList>
            <person name="Erauso G."/>
        </authorList>
    </citation>
    <scope>NUCLEOTIDE SEQUENCE [LARGE SCALE GENOMIC DNA]</scope>
    <source>
        <strain evidence="2">MESINF1</strain>
    </source>
</reference>
<dbReference type="RefSeq" id="WP_169699385.1">
    <property type="nucleotide sequence ID" value="NZ_LS974202.1"/>
</dbReference>
<organism evidence="2 3">
    <name type="scientific">Mesotoga infera</name>
    <dbReference type="NCBI Taxonomy" id="1236046"/>
    <lineage>
        <taxon>Bacteria</taxon>
        <taxon>Thermotogati</taxon>
        <taxon>Thermotogota</taxon>
        <taxon>Thermotogae</taxon>
        <taxon>Kosmotogales</taxon>
        <taxon>Kosmotogaceae</taxon>
        <taxon>Mesotoga</taxon>
    </lineage>
</organism>
<dbReference type="NCBIfam" id="TIGR00149">
    <property type="entry name" value="TIGR00149_YjbQ"/>
    <property type="match status" value="1"/>
</dbReference>
<evidence type="ECO:0000313" key="2">
    <source>
        <dbReference type="EMBL" id="SSC13213.1"/>
    </source>
</evidence>
<evidence type="ECO:0000256" key="1">
    <source>
        <dbReference type="ARBA" id="ARBA00005534"/>
    </source>
</evidence>
<keyword evidence="3" id="KW-1185">Reference proteome</keyword>
<accession>A0A7Z7LFL9</accession>
<gene>
    <name evidence="2" type="ORF">MESINF_1769</name>
</gene>
<dbReference type="AlphaFoldDB" id="A0A7Z7LFL9"/>
<dbReference type="Pfam" id="PF01894">
    <property type="entry name" value="YjbQ"/>
    <property type="match status" value="1"/>
</dbReference>
<dbReference type="PIRSF" id="PIRSF004681">
    <property type="entry name" value="UCP004681"/>
    <property type="match status" value="1"/>
</dbReference>
<evidence type="ECO:0000313" key="3">
    <source>
        <dbReference type="Proteomes" id="UP000250796"/>
    </source>
</evidence>
<dbReference type="Proteomes" id="UP000250796">
    <property type="component" value="Chromosome MESINF"/>
</dbReference>